<reference evidence="1" key="1">
    <citation type="submission" date="2016-10" db="EMBL/GenBank/DDBJ databases">
        <title>Sequence of Gallionella enrichment culture.</title>
        <authorList>
            <person name="Poehlein A."/>
            <person name="Muehling M."/>
            <person name="Daniel R."/>
        </authorList>
    </citation>
    <scope>NUCLEOTIDE SEQUENCE</scope>
</reference>
<evidence type="ECO:0000313" key="1">
    <source>
        <dbReference type="EMBL" id="OIQ95369.1"/>
    </source>
</evidence>
<gene>
    <name evidence="1" type="ORF">GALL_226370</name>
</gene>
<protein>
    <submittedName>
        <fullName evidence="1">Uncharacterized protein</fullName>
    </submittedName>
</protein>
<proteinExistence type="predicted"/>
<sequence length="105" mass="11650">MEHNPNTLRGRRTAETIARRLARAADRLEQARTAGDFTAALDSNRRLWRILRRLTPRMSSHISSHLLASALSATLRSDPDDRAVALLIGLDRRASASLGIAPDRI</sequence>
<accession>A0A1J5RHV6</accession>
<organism evidence="1">
    <name type="scientific">mine drainage metagenome</name>
    <dbReference type="NCBI Taxonomy" id="410659"/>
    <lineage>
        <taxon>unclassified sequences</taxon>
        <taxon>metagenomes</taxon>
        <taxon>ecological metagenomes</taxon>
    </lineage>
</organism>
<comment type="caution">
    <text evidence="1">The sequence shown here is derived from an EMBL/GenBank/DDBJ whole genome shotgun (WGS) entry which is preliminary data.</text>
</comment>
<name>A0A1J5RHV6_9ZZZZ</name>
<dbReference type="EMBL" id="MLJW01000168">
    <property type="protein sequence ID" value="OIQ95369.1"/>
    <property type="molecule type" value="Genomic_DNA"/>
</dbReference>
<dbReference type="AlphaFoldDB" id="A0A1J5RHV6"/>